<dbReference type="Pfam" id="PF00171">
    <property type="entry name" value="Aldedh"/>
    <property type="match status" value="1"/>
</dbReference>
<feature type="active site" evidence="3">
    <location>
        <position position="23"/>
    </location>
</feature>
<dbReference type="InterPro" id="IPR016163">
    <property type="entry name" value="Ald_DH_C"/>
</dbReference>
<feature type="compositionally biased region" description="Low complexity" evidence="5">
    <location>
        <begin position="240"/>
        <end position="249"/>
    </location>
</feature>
<comment type="caution">
    <text evidence="7">The sequence shown here is derived from an EMBL/GenBank/DDBJ whole genome shotgun (WGS) entry which is preliminary data.</text>
</comment>
<dbReference type="InterPro" id="IPR015590">
    <property type="entry name" value="Aldehyde_DH_dom"/>
</dbReference>
<dbReference type="OrthoDB" id="310895at2759"/>
<dbReference type="Gene3D" id="3.40.309.10">
    <property type="entry name" value="Aldehyde Dehydrogenase, Chain A, domain 2"/>
    <property type="match status" value="1"/>
</dbReference>
<name>A0A9Q0KWU6_9MAGN</name>
<proteinExistence type="inferred from homology"/>
<evidence type="ECO:0000313" key="8">
    <source>
        <dbReference type="Proteomes" id="UP001141806"/>
    </source>
</evidence>
<dbReference type="AlphaFoldDB" id="A0A9Q0KWU6"/>
<evidence type="ECO:0000256" key="3">
    <source>
        <dbReference type="PROSITE-ProRule" id="PRU10007"/>
    </source>
</evidence>
<dbReference type="EMBL" id="JAMYWD010000002">
    <property type="protein sequence ID" value="KAJ4977836.1"/>
    <property type="molecule type" value="Genomic_DNA"/>
</dbReference>
<dbReference type="InterPro" id="IPR016162">
    <property type="entry name" value="Ald_DH_N"/>
</dbReference>
<evidence type="ECO:0000256" key="1">
    <source>
        <dbReference type="ARBA" id="ARBA00009986"/>
    </source>
</evidence>
<dbReference type="InterPro" id="IPR029510">
    <property type="entry name" value="Ald_DH_CS_GLU"/>
</dbReference>
<dbReference type="Proteomes" id="UP001141806">
    <property type="component" value="Unassembled WGS sequence"/>
</dbReference>
<keyword evidence="8" id="KW-1185">Reference proteome</keyword>
<dbReference type="PROSITE" id="PS00687">
    <property type="entry name" value="ALDEHYDE_DEHYDR_GLU"/>
    <property type="match status" value="1"/>
</dbReference>
<reference evidence="7" key="1">
    <citation type="journal article" date="2023" name="Plant J.">
        <title>The genome of the king protea, Protea cynaroides.</title>
        <authorList>
            <person name="Chang J."/>
            <person name="Duong T.A."/>
            <person name="Schoeman C."/>
            <person name="Ma X."/>
            <person name="Roodt D."/>
            <person name="Barker N."/>
            <person name="Li Z."/>
            <person name="Van de Peer Y."/>
            <person name="Mizrachi E."/>
        </authorList>
    </citation>
    <scope>NUCLEOTIDE SEQUENCE</scope>
    <source>
        <tissue evidence="7">Young leaves</tissue>
    </source>
</reference>
<evidence type="ECO:0000259" key="6">
    <source>
        <dbReference type="Pfam" id="PF00171"/>
    </source>
</evidence>
<dbReference type="GO" id="GO:0016620">
    <property type="term" value="F:oxidoreductase activity, acting on the aldehyde or oxo group of donors, NAD or NADP as acceptor"/>
    <property type="evidence" value="ECO:0007669"/>
    <property type="project" value="InterPro"/>
</dbReference>
<protein>
    <recommendedName>
        <fullName evidence="6">Aldehyde dehydrogenase domain-containing protein</fullName>
    </recommendedName>
</protein>
<feature type="region of interest" description="Disordered" evidence="5">
    <location>
        <begin position="239"/>
        <end position="267"/>
    </location>
</feature>
<gene>
    <name evidence="7" type="ORF">NE237_008616</name>
</gene>
<accession>A0A9Q0KWU6</accession>
<sequence>MELGVLFQIMRKAAETLIPVTLELGGKDAFIVCEDVDVPHVAQIAVRAALQSSGQNYAGVKRFYVHRDVYSSFVAQVVKTVKFVCAHVLSKESEFWTDMADSEEDIEDEDVCNDENEAYFEVDFEEDCPMMGTFVGGRRSTSSPPSTNLVVNTLGHGSESGEKGTTRPRNAVEDSFKEVENIDQMLQETEEAIKDGRPKRGMTVKNPTVKTVGLHILQTRCRRAFEEISNQSLRIWALDRSSTPSRSPPDAALGGSTPTANGDPTTLAAMHPKQQWEPKIAIKIASGKNGLL</sequence>
<dbReference type="SUPFAM" id="SSF53720">
    <property type="entry name" value="ALDH-like"/>
    <property type="match status" value="1"/>
</dbReference>
<keyword evidence="2 4" id="KW-0560">Oxidoreductase</keyword>
<evidence type="ECO:0000313" key="7">
    <source>
        <dbReference type="EMBL" id="KAJ4977836.1"/>
    </source>
</evidence>
<dbReference type="PANTHER" id="PTHR11699">
    <property type="entry name" value="ALDEHYDE DEHYDROGENASE-RELATED"/>
    <property type="match status" value="1"/>
</dbReference>
<dbReference type="Gene3D" id="3.40.605.10">
    <property type="entry name" value="Aldehyde Dehydrogenase, Chain A, domain 1"/>
    <property type="match status" value="1"/>
</dbReference>
<evidence type="ECO:0000256" key="2">
    <source>
        <dbReference type="ARBA" id="ARBA00023002"/>
    </source>
</evidence>
<dbReference type="InterPro" id="IPR016161">
    <property type="entry name" value="Ald_DH/histidinol_DH"/>
</dbReference>
<organism evidence="7 8">
    <name type="scientific">Protea cynaroides</name>
    <dbReference type="NCBI Taxonomy" id="273540"/>
    <lineage>
        <taxon>Eukaryota</taxon>
        <taxon>Viridiplantae</taxon>
        <taxon>Streptophyta</taxon>
        <taxon>Embryophyta</taxon>
        <taxon>Tracheophyta</taxon>
        <taxon>Spermatophyta</taxon>
        <taxon>Magnoliopsida</taxon>
        <taxon>Proteales</taxon>
        <taxon>Proteaceae</taxon>
        <taxon>Protea</taxon>
    </lineage>
</organism>
<comment type="similarity">
    <text evidence="1 4">Belongs to the aldehyde dehydrogenase family.</text>
</comment>
<evidence type="ECO:0000256" key="5">
    <source>
        <dbReference type="SAM" id="MobiDB-lite"/>
    </source>
</evidence>
<evidence type="ECO:0000256" key="4">
    <source>
        <dbReference type="RuleBase" id="RU003345"/>
    </source>
</evidence>
<feature type="domain" description="Aldehyde dehydrogenase" evidence="6">
    <location>
        <begin position="8"/>
        <end position="82"/>
    </location>
</feature>